<evidence type="ECO:0000256" key="3">
    <source>
        <dbReference type="SAM" id="SignalP"/>
    </source>
</evidence>
<name>A0AAD2G2Z2_9STRA</name>
<accession>A0AAD2G2Z2</accession>
<protein>
    <submittedName>
        <fullName evidence="4">Uncharacterized protein</fullName>
    </submittedName>
</protein>
<organism evidence="4 5">
    <name type="scientific">Cylindrotheca closterium</name>
    <dbReference type="NCBI Taxonomy" id="2856"/>
    <lineage>
        <taxon>Eukaryota</taxon>
        <taxon>Sar</taxon>
        <taxon>Stramenopiles</taxon>
        <taxon>Ochrophyta</taxon>
        <taxon>Bacillariophyta</taxon>
        <taxon>Bacillariophyceae</taxon>
        <taxon>Bacillariophycidae</taxon>
        <taxon>Bacillariales</taxon>
        <taxon>Bacillariaceae</taxon>
        <taxon>Cylindrotheca</taxon>
    </lineage>
</organism>
<feature type="signal peptide" evidence="3">
    <location>
        <begin position="1"/>
        <end position="25"/>
    </location>
</feature>
<dbReference type="Proteomes" id="UP001295423">
    <property type="component" value="Unassembled WGS sequence"/>
</dbReference>
<gene>
    <name evidence="4" type="ORF">CYCCA115_LOCUS18978</name>
</gene>
<evidence type="ECO:0000256" key="1">
    <source>
        <dbReference type="SAM" id="Coils"/>
    </source>
</evidence>
<feature type="coiled-coil region" evidence="1">
    <location>
        <begin position="88"/>
        <end position="137"/>
    </location>
</feature>
<evidence type="ECO:0000313" key="4">
    <source>
        <dbReference type="EMBL" id="CAJ1960977.1"/>
    </source>
</evidence>
<keyword evidence="3" id="KW-0732">Signal</keyword>
<feature type="region of interest" description="Disordered" evidence="2">
    <location>
        <begin position="147"/>
        <end position="244"/>
    </location>
</feature>
<feature type="compositionally biased region" description="Polar residues" evidence="2">
    <location>
        <begin position="219"/>
        <end position="228"/>
    </location>
</feature>
<reference evidence="4" key="1">
    <citation type="submission" date="2023-08" db="EMBL/GenBank/DDBJ databases">
        <authorList>
            <person name="Audoor S."/>
            <person name="Bilcke G."/>
        </authorList>
    </citation>
    <scope>NUCLEOTIDE SEQUENCE</scope>
</reference>
<keyword evidence="1" id="KW-0175">Coiled coil</keyword>
<sequence>MRPFTFVRFILFFACLLACSPIVSAQAETYTDEELDAMSDEDLELICIVRGFELVKDHVNEETGEVYTIQHSDYIEAAKQCLSIESEMNEILEEHPELREELEEEIIKMQQEQQARKEELEHLKQELQDNEGDASDSASEGAAFIGKPKMEDASDSASEGAAFVGKPKMEQTQEETVEEPATPEVEDQQTIQNETLEEEVEEEASNADAEEQEVDSTDNIESGTQSTADKMEGLEISDEERIPLNEKEEAALAEQEEIIPDDLTLEYLRVEFIKYVKKDIERVTRILIPILKPMLSAGDLAIRYIRAALSTLKDAYSSQPNSTEEKAEA</sequence>
<feature type="compositionally biased region" description="Basic and acidic residues" evidence="2">
    <location>
        <begin position="229"/>
        <end position="244"/>
    </location>
</feature>
<proteinExistence type="predicted"/>
<evidence type="ECO:0000256" key="2">
    <source>
        <dbReference type="SAM" id="MobiDB-lite"/>
    </source>
</evidence>
<comment type="caution">
    <text evidence="4">The sequence shown here is derived from an EMBL/GenBank/DDBJ whole genome shotgun (WGS) entry which is preliminary data.</text>
</comment>
<dbReference type="AlphaFoldDB" id="A0AAD2G2Z2"/>
<dbReference type="EMBL" id="CAKOGP040002080">
    <property type="protein sequence ID" value="CAJ1960977.1"/>
    <property type="molecule type" value="Genomic_DNA"/>
</dbReference>
<evidence type="ECO:0000313" key="5">
    <source>
        <dbReference type="Proteomes" id="UP001295423"/>
    </source>
</evidence>
<keyword evidence="5" id="KW-1185">Reference proteome</keyword>
<feature type="compositionally biased region" description="Acidic residues" evidence="2">
    <location>
        <begin position="195"/>
        <end position="218"/>
    </location>
</feature>
<feature type="chain" id="PRO_5042206028" evidence="3">
    <location>
        <begin position="26"/>
        <end position="329"/>
    </location>
</feature>